<dbReference type="InterPro" id="IPR000847">
    <property type="entry name" value="LysR_HTH_N"/>
</dbReference>
<comment type="caution">
    <text evidence="6">The sequence shown here is derived from an EMBL/GenBank/DDBJ whole genome shotgun (WGS) entry which is preliminary data.</text>
</comment>
<dbReference type="Gene3D" id="1.10.10.10">
    <property type="entry name" value="Winged helix-like DNA-binding domain superfamily/Winged helix DNA-binding domain"/>
    <property type="match status" value="1"/>
</dbReference>
<dbReference type="Proteomes" id="UP000572635">
    <property type="component" value="Unassembled WGS sequence"/>
</dbReference>
<evidence type="ECO:0000313" key="6">
    <source>
        <dbReference type="EMBL" id="MBB5431060.1"/>
    </source>
</evidence>
<keyword evidence="7" id="KW-1185">Reference proteome</keyword>
<sequence length="305" mass="34171">MRITLDRLEAFVVACEAGSFSAAARRLGKSQSTLSAAIAQLEVDVGADLFDRSTRVPRLTEAGRRLALEARTVVDRARGFERHADALALEQAPTLTLAVGIHLRLLSEPLREFAEHYPYVNLLVQNPVGMRIDEQVRRGDAALGVGFAAPGYDRSLDFRQLGKLILLHVVHRDHPLAAGERVGFAELREHRRLVHSDQADVQPTTEYLQAAQTWQIFGYEPLVELTRAGLGWATVPRQCVLEELARGEFVELQLEAYPHTDWLVGVDLVYPRSRLPSEPELWLRERLSGHLVSERDRDGNPTAPR</sequence>
<evidence type="ECO:0000256" key="1">
    <source>
        <dbReference type="ARBA" id="ARBA00009437"/>
    </source>
</evidence>
<dbReference type="PANTHER" id="PTHR30126:SF91">
    <property type="entry name" value="LYSR FAMILY TRANSCRIPTIONAL REGULATOR"/>
    <property type="match status" value="1"/>
</dbReference>
<dbReference type="SUPFAM" id="SSF53850">
    <property type="entry name" value="Periplasmic binding protein-like II"/>
    <property type="match status" value="1"/>
</dbReference>
<evidence type="ECO:0000259" key="5">
    <source>
        <dbReference type="PROSITE" id="PS50931"/>
    </source>
</evidence>
<gene>
    <name evidence="6" type="ORF">HDA36_001144</name>
</gene>
<protein>
    <submittedName>
        <fullName evidence="6">DNA-binding transcriptional LysR family regulator</fullName>
    </submittedName>
</protein>
<dbReference type="CDD" id="cd05466">
    <property type="entry name" value="PBP2_LTTR_substrate"/>
    <property type="match status" value="1"/>
</dbReference>
<dbReference type="GO" id="GO:0000976">
    <property type="term" value="F:transcription cis-regulatory region binding"/>
    <property type="evidence" value="ECO:0007669"/>
    <property type="project" value="TreeGrafter"/>
</dbReference>
<comment type="similarity">
    <text evidence="1">Belongs to the LysR transcriptional regulatory family.</text>
</comment>
<dbReference type="FunFam" id="1.10.10.10:FF:000001">
    <property type="entry name" value="LysR family transcriptional regulator"/>
    <property type="match status" value="1"/>
</dbReference>
<dbReference type="PROSITE" id="PS50931">
    <property type="entry name" value="HTH_LYSR"/>
    <property type="match status" value="1"/>
</dbReference>
<dbReference type="PANTHER" id="PTHR30126">
    <property type="entry name" value="HTH-TYPE TRANSCRIPTIONAL REGULATOR"/>
    <property type="match status" value="1"/>
</dbReference>
<keyword evidence="3 6" id="KW-0238">DNA-binding</keyword>
<dbReference type="InterPro" id="IPR036390">
    <property type="entry name" value="WH_DNA-bd_sf"/>
</dbReference>
<reference evidence="6 7" key="1">
    <citation type="submission" date="2020-08" db="EMBL/GenBank/DDBJ databases">
        <title>Sequencing the genomes of 1000 actinobacteria strains.</title>
        <authorList>
            <person name="Klenk H.-P."/>
        </authorList>
    </citation>
    <scope>NUCLEOTIDE SEQUENCE [LARGE SCALE GENOMIC DNA]</scope>
    <source>
        <strain evidence="6 7">DSM 44551</strain>
    </source>
</reference>
<name>A0A7W8QIS1_9ACTN</name>
<proteinExistence type="inferred from homology"/>
<keyword evidence="2" id="KW-0805">Transcription regulation</keyword>
<dbReference type="AlphaFoldDB" id="A0A7W8QIS1"/>
<evidence type="ECO:0000313" key="7">
    <source>
        <dbReference type="Proteomes" id="UP000572635"/>
    </source>
</evidence>
<dbReference type="EMBL" id="JACHDB010000001">
    <property type="protein sequence ID" value="MBB5431060.1"/>
    <property type="molecule type" value="Genomic_DNA"/>
</dbReference>
<accession>A0A7W8QIS1</accession>
<evidence type="ECO:0000256" key="3">
    <source>
        <dbReference type="ARBA" id="ARBA00023125"/>
    </source>
</evidence>
<dbReference type="Pfam" id="PF03466">
    <property type="entry name" value="LysR_substrate"/>
    <property type="match status" value="1"/>
</dbReference>
<dbReference type="Gene3D" id="3.40.190.290">
    <property type="match status" value="1"/>
</dbReference>
<dbReference type="GO" id="GO:0003700">
    <property type="term" value="F:DNA-binding transcription factor activity"/>
    <property type="evidence" value="ECO:0007669"/>
    <property type="project" value="InterPro"/>
</dbReference>
<organism evidence="6 7">
    <name type="scientific">Nocardiopsis composta</name>
    <dbReference type="NCBI Taxonomy" id="157465"/>
    <lineage>
        <taxon>Bacteria</taxon>
        <taxon>Bacillati</taxon>
        <taxon>Actinomycetota</taxon>
        <taxon>Actinomycetes</taxon>
        <taxon>Streptosporangiales</taxon>
        <taxon>Nocardiopsidaceae</taxon>
        <taxon>Nocardiopsis</taxon>
    </lineage>
</organism>
<evidence type="ECO:0000256" key="4">
    <source>
        <dbReference type="ARBA" id="ARBA00023163"/>
    </source>
</evidence>
<keyword evidence="4" id="KW-0804">Transcription</keyword>
<dbReference type="PRINTS" id="PR00039">
    <property type="entry name" value="HTHLYSR"/>
</dbReference>
<dbReference type="InterPro" id="IPR036388">
    <property type="entry name" value="WH-like_DNA-bd_sf"/>
</dbReference>
<dbReference type="RefSeq" id="WP_184389955.1">
    <property type="nucleotide sequence ID" value="NZ_BAAAJD010000158.1"/>
</dbReference>
<feature type="domain" description="HTH lysR-type" evidence="5">
    <location>
        <begin position="3"/>
        <end position="60"/>
    </location>
</feature>
<evidence type="ECO:0000256" key="2">
    <source>
        <dbReference type="ARBA" id="ARBA00023015"/>
    </source>
</evidence>
<dbReference type="Pfam" id="PF00126">
    <property type="entry name" value="HTH_1"/>
    <property type="match status" value="1"/>
</dbReference>
<dbReference type="SUPFAM" id="SSF46785">
    <property type="entry name" value="Winged helix' DNA-binding domain"/>
    <property type="match status" value="1"/>
</dbReference>
<dbReference type="InterPro" id="IPR005119">
    <property type="entry name" value="LysR_subst-bd"/>
</dbReference>